<dbReference type="EMBL" id="WLYK01000001">
    <property type="protein sequence ID" value="MTD12941.1"/>
    <property type="molecule type" value="Genomic_DNA"/>
</dbReference>
<dbReference type="SUPFAM" id="SSF55073">
    <property type="entry name" value="Nucleotide cyclase"/>
    <property type="match status" value="1"/>
</dbReference>
<gene>
    <name evidence="6" type="ORF">GIS00_03150</name>
</gene>
<protein>
    <submittedName>
        <fullName evidence="6">EAL domain-containing protein</fullName>
    </submittedName>
</protein>
<dbReference type="InterPro" id="IPR035965">
    <property type="entry name" value="PAS-like_dom_sf"/>
</dbReference>
<dbReference type="Pfam" id="PF00990">
    <property type="entry name" value="GGDEF"/>
    <property type="match status" value="1"/>
</dbReference>
<feature type="domain" description="PAS" evidence="2">
    <location>
        <begin position="308"/>
        <end position="381"/>
    </location>
</feature>
<feature type="region of interest" description="Disordered" evidence="1">
    <location>
        <begin position="1"/>
        <end position="28"/>
    </location>
</feature>
<dbReference type="RefSeq" id="WP_154766915.1">
    <property type="nucleotide sequence ID" value="NZ_WLYK01000001.1"/>
</dbReference>
<reference evidence="6 7" key="1">
    <citation type="submission" date="2019-11" db="EMBL/GenBank/DDBJ databases">
        <authorList>
            <person name="Jiang L.-Q."/>
        </authorList>
    </citation>
    <scope>NUCLEOTIDE SEQUENCE [LARGE SCALE GENOMIC DNA]</scope>
    <source>
        <strain evidence="6 7">YIM 132087</strain>
    </source>
</reference>
<accession>A0A7K1FFP5</accession>
<sequence length="878" mass="94770">MAASRRPHGSGPPARANGTVPAQRPGHAPQIAQSFAAEIARSQSRERALQAAEELSHFGTWSWCARSGEVLWSEEIFRILGIDPAAGELDLDGYLQQVHPADRDRHVAIITEAYANGTPYVSEHRIVRPDGSVREVIGRGRSEYAENGTLLRLAGSFQDLTEGRETARRLRESRDLFAGVLAATSQAIIALDPAGNVTVFNAGAERMLGWTADEMVGHPPYRLFDIRDIDARAGELGVAPTIAAMLERTTAAGPVSRQWTYLTKSGSALQTFVTANAMTDGDGRITGYITVGADVTDLMAARSALADSEARFRNTFRFAPNGMMLVGLAGELGRFQQVNPALCRLTGYTETELLSMSVTDLAAGDDAAVQQDWLRALVDGDPEAAGEWHWRRADGADLWVHFNASPPPPGDTSYVVGQVEDVTARRQAEARLTHQALHDGLTGLPNRLLLMDRIEHALAATTRSHLFVGVLYLDLDGFKAVNDTAGHAAGDDLLVQVADRLRHALRPEDTVARLGGDEFVVVCEGLEDDGTVSRIAERILAAVRVPFVHGGETYALSASVGVSMSREDSSPAQLLQAADQAMYGAKRDGKGRVRISGAEDPESLARSARLSRAMRLEGELTRALENDELVLFGQPVHDLRTGEVVAVENLLRWRHPTRGLLSPADFLDVAEASDLILDVGRRALDESCRMAAQWAEEFGDEAPAVHVNISGRQLDIGNLYADVLTSLERHRVPPGGLVLELTETHMPLLAESLLKDLLRLRDRGLRLAIDDLGTGYSSLSRITEMPVDMLKIDLTFVAGMVADPAAAAVVRGILAIGEALGLDVVAEGVETQEQADLLLAAGCRTAQGYHFARALPEARLVEYLRADRDGRAGTSIGA</sequence>
<dbReference type="SMART" id="SM00267">
    <property type="entry name" value="GGDEF"/>
    <property type="match status" value="1"/>
</dbReference>
<proteinExistence type="predicted"/>
<organism evidence="6 7">
    <name type="scientific">Nakamurella alba</name>
    <dbReference type="NCBI Taxonomy" id="2665158"/>
    <lineage>
        <taxon>Bacteria</taxon>
        <taxon>Bacillati</taxon>
        <taxon>Actinomycetota</taxon>
        <taxon>Actinomycetes</taxon>
        <taxon>Nakamurellales</taxon>
        <taxon>Nakamurellaceae</taxon>
        <taxon>Nakamurella</taxon>
    </lineage>
</organism>
<dbReference type="InterPro" id="IPR000014">
    <property type="entry name" value="PAS"/>
</dbReference>
<dbReference type="InterPro" id="IPR043128">
    <property type="entry name" value="Rev_trsase/Diguanyl_cyclase"/>
</dbReference>
<dbReference type="InterPro" id="IPR052155">
    <property type="entry name" value="Biofilm_reg_signaling"/>
</dbReference>
<dbReference type="CDD" id="cd00130">
    <property type="entry name" value="PAS"/>
    <property type="match status" value="3"/>
</dbReference>
<dbReference type="GO" id="GO:0006355">
    <property type="term" value="P:regulation of DNA-templated transcription"/>
    <property type="evidence" value="ECO:0007669"/>
    <property type="project" value="InterPro"/>
</dbReference>
<dbReference type="SUPFAM" id="SSF55785">
    <property type="entry name" value="PYP-like sensor domain (PAS domain)"/>
    <property type="match status" value="3"/>
</dbReference>
<dbReference type="Gene3D" id="3.30.450.20">
    <property type="entry name" value="PAS domain"/>
    <property type="match status" value="3"/>
</dbReference>
<evidence type="ECO:0000259" key="2">
    <source>
        <dbReference type="PROSITE" id="PS50112"/>
    </source>
</evidence>
<dbReference type="Proteomes" id="UP000460221">
    <property type="component" value="Unassembled WGS sequence"/>
</dbReference>
<dbReference type="Gene3D" id="3.30.70.270">
    <property type="match status" value="1"/>
</dbReference>
<dbReference type="PROSITE" id="PS50887">
    <property type="entry name" value="GGDEF"/>
    <property type="match status" value="1"/>
</dbReference>
<dbReference type="PANTHER" id="PTHR44757">
    <property type="entry name" value="DIGUANYLATE CYCLASE DGCP"/>
    <property type="match status" value="1"/>
</dbReference>
<dbReference type="InterPro" id="IPR035919">
    <property type="entry name" value="EAL_sf"/>
</dbReference>
<dbReference type="PROSITE" id="PS50883">
    <property type="entry name" value="EAL"/>
    <property type="match status" value="1"/>
</dbReference>
<dbReference type="InterPro" id="IPR000700">
    <property type="entry name" value="PAS-assoc_C"/>
</dbReference>
<feature type="domain" description="EAL" evidence="4">
    <location>
        <begin position="613"/>
        <end position="868"/>
    </location>
</feature>
<feature type="domain" description="PAC" evidence="3">
    <location>
        <begin position="120"/>
        <end position="172"/>
    </location>
</feature>
<feature type="domain" description="PAC" evidence="3">
    <location>
        <begin position="384"/>
        <end position="434"/>
    </location>
</feature>
<dbReference type="SMART" id="SM00086">
    <property type="entry name" value="PAC"/>
    <property type="match status" value="3"/>
</dbReference>
<dbReference type="InterPro" id="IPR013767">
    <property type="entry name" value="PAS_fold"/>
</dbReference>
<dbReference type="SMART" id="SM00091">
    <property type="entry name" value="PAS"/>
    <property type="match status" value="3"/>
</dbReference>
<dbReference type="Pfam" id="PF13426">
    <property type="entry name" value="PAS_9"/>
    <property type="match status" value="1"/>
</dbReference>
<evidence type="ECO:0000313" key="7">
    <source>
        <dbReference type="Proteomes" id="UP000460221"/>
    </source>
</evidence>
<dbReference type="Pfam" id="PF08447">
    <property type="entry name" value="PAS_3"/>
    <property type="match status" value="1"/>
</dbReference>
<dbReference type="NCBIfam" id="TIGR00254">
    <property type="entry name" value="GGDEF"/>
    <property type="match status" value="1"/>
</dbReference>
<dbReference type="NCBIfam" id="TIGR00229">
    <property type="entry name" value="sensory_box"/>
    <property type="match status" value="2"/>
</dbReference>
<dbReference type="CDD" id="cd01948">
    <property type="entry name" value="EAL"/>
    <property type="match status" value="1"/>
</dbReference>
<keyword evidence="7" id="KW-1185">Reference proteome</keyword>
<dbReference type="Pfam" id="PF00989">
    <property type="entry name" value="PAS"/>
    <property type="match status" value="1"/>
</dbReference>
<dbReference type="AlphaFoldDB" id="A0A7K1FFP5"/>
<evidence type="ECO:0000259" key="4">
    <source>
        <dbReference type="PROSITE" id="PS50883"/>
    </source>
</evidence>
<dbReference type="InterPro" id="IPR000160">
    <property type="entry name" value="GGDEF_dom"/>
</dbReference>
<dbReference type="Pfam" id="PF00563">
    <property type="entry name" value="EAL"/>
    <property type="match status" value="1"/>
</dbReference>
<dbReference type="PROSITE" id="PS50113">
    <property type="entry name" value="PAC"/>
    <property type="match status" value="3"/>
</dbReference>
<evidence type="ECO:0000259" key="5">
    <source>
        <dbReference type="PROSITE" id="PS50887"/>
    </source>
</evidence>
<name>A0A7K1FFP5_9ACTN</name>
<evidence type="ECO:0000256" key="1">
    <source>
        <dbReference type="SAM" id="MobiDB-lite"/>
    </source>
</evidence>
<dbReference type="SUPFAM" id="SSF141868">
    <property type="entry name" value="EAL domain-like"/>
    <property type="match status" value="1"/>
</dbReference>
<feature type="domain" description="GGDEF" evidence="5">
    <location>
        <begin position="466"/>
        <end position="598"/>
    </location>
</feature>
<dbReference type="InterPro" id="IPR029787">
    <property type="entry name" value="Nucleotide_cyclase"/>
</dbReference>
<dbReference type="SMART" id="SM00052">
    <property type="entry name" value="EAL"/>
    <property type="match status" value="1"/>
</dbReference>
<dbReference type="CDD" id="cd01949">
    <property type="entry name" value="GGDEF"/>
    <property type="match status" value="1"/>
</dbReference>
<dbReference type="Gene3D" id="2.10.70.100">
    <property type="match status" value="1"/>
</dbReference>
<evidence type="ECO:0000259" key="3">
    <source>
        <dbReference type="PROSITE" id="PS50113"/>
    </source>
</evidence>
<dbReference type="InterPro" id="IPR001633">
    <property type="entry name" value="EAL_dom"/>
</dbReference>
<feature type="domain" description="PAC" evidence="3">
    <location>
        <begin position="255"/>
        <end position="307"/>
    </location>
</feature>
<feature type="domain" description="PAS" evidence="2">
    <location>
        <begin position="173"/>
        <end position="217"/>
    </location>
</feature>
<evidence type="ECO:0000313" key="6">
    <source>
        <dbReference type="EMBL" id="MTD12941.1"/>
    </source>
</evidence>
<dbReference type="PANTHER" id="PTHR44757:SF2">
    <property type="entry name" value="BIOFILM ARCHITECTURE MAINTENANCE PROTEIN MBAA"/>
    <property type="match status" value="1"/>
</dbReference>
<comment type="caution">
    <text evidence="6">The sequence shown here is derived from an EMBL/GenBank/DDBJ whole genome shotgun (WGS) entry which is preliminary data.</text>
</comment>
<dbReference type="InterPro" id="IPR013655">
    <property type="entry name" value="PAS_fold_3"/>
</dbReference>
<dbReference type="FunFam" id="3.30.70.270:FF:000001">
    <property type="entry name" value="Diguanylate cyclase domain protein"/>
    <property type="match status" value="1"/>
</dbReference>
<dbReference type="InterPro" id="IPR001610">
    <property type="entry name" value="PAC"/>
</dbReference>
<dbReference type="Gene3D" id="3.20.20.450">
    <property type="entry name" value="EAL domain"/>
    <property type="match status" value="1"/>
</dbReference>
<dbReference type="PROSITE" id="PS50112">
    <property type="entry name" value="PAS"/>
    <property type="match status" value="2"/>
</dbReference>